<gene>
    <name evidence="1" type="ORF">SAMN05443431_103232</name>
</gene>
<reference evidence="2" key="1">
    <citation type="submission" date="2016-10" db="EMBL/GenBank/DDBJ databases">
        <authorList>
            <person name="Varghese N."/>
            <person name="Submissions S."/>
        </authorList>
    </citation>
    <scope>NUCLEOTIDE SEQUENCE [LARGE SCALE GENOMIC DNA]</scope>
    <source>
        <strain evidence="2">DSM 28881</strain>
    </source>
</reference>
<dbReference type="Proteomes" id="UP000199559">
    <property type="component" value="Unassembled WGS sequence"/>
</dbReference>
<evidence type="ECO:0000313" key="1">
    <source>
        <dbReference type="EMBL" id="SFI98421.1"/>
    </source>
</evidence>
<protein>
    <submittedName>
        <fullName evidence="1">Uncharacterized protein</fullName>
    </submittedName>
</protein>
<sequence>MKTQNKNKMVEWYGADRMHEMSKTWLSDLNFIKDEQVFLEELITDYTQLIIDDHVLARAQDAATALLRTKRGSQKLITALVAHENDLELMVDGKNELDKEEQYKADHLAFIKQVSSFFYDYKAVKSEIFNLVKTLMKRDKQDHLLN</sequence>
<dbReference type="AlphaFoldDB" id="A0A1I3MNB4"/>
<proteinExistence type="predicted"/>
<evidence type="ECO:0000313" key="2">
    <source>
        <dbReference type="Proteomes" id="UP000199559"/>
    </source>
</evidence>
<keyword evidence="2" id="KW-1185">Reference proteome</keyword>
<dbReference type="RefSeq" id="WP_090838797.1">
    <property type="nucleotide sequence ID" value="NZ_CANLBQ010000001.1"/>
</dbReference>
<organism evidence="1 2">
    <name type="scientific">Olleya namhaensis</name>
    <dbReference type="NCBI Taxonomy" id="1144750"/>
    <lineage>
        <taxon>Bacteria</taxon>
        <taxon>Pseudomonadati</taxon>
        <taxon>Bacteroidota</taxon>
        <taxon>Flavobacteriia</taxon>
        <taxon>Flavobacteriales</taxon>
        <taxon>Flavobacteriaceae</taxon>
    </lineage>
</organism>
<accession>A0A1I3MNB4</accession>
<dbReference type="STRING" id="1144750.SAMN05443431_103232"/>
<name>A0A1I3MNB4_9FLAO</name>
<dbReference type="EMBL" id="FORM01000003">
    <property type="protein sequence ID" value="SFI98421.1"/>
    <property type="molecule type" value="Genomic_DNA"/>
</dbReference>